<dbReference type="RefSeq" id="WP_128251139.1">
    <property type="nucleotide sequence ID" value="NZ_CP034951.1"/>
</dbReference>
<dbReference type="GO" id="GO:0004792">
    <property type="term" value="F:thiosulfate-cyanide sulfurtransferase activity"/>
    <property type="evidence" value="ECO:0007669"/>
    <property type="project" value="TreeGrafter"/>
</dbReference>
<evidence type="ECO:0000313" key="3">
    <source>
        <dbReference type="Proteomes" id="UP000285517"/>
    </source>
</evidence>
<dbReference type="Gene3D" id="3.40.250.10">
    <property type="entry name" value="Rhodanese-like domain"/>
    <property type="match status" value="1"/>
</dbReference>
<dbReference type="NCBIfam" id="NF045521">
    <property type="entry name" value="rhoda_near_glyco"/>
    <property type="match status" value="1"/>
</dbReference>
<dbReference type="Pfam" id="PF00581">
    <property type="entry name" value="Rhodanese"/>
    <property type="match status" value="1"/>
</dbReference>
<keyword evidence="3" id="KW-1185">Reference proteome</keyword>
<dbReference type="InterPro" id="IPR001763">
    <property type="entry name" value="Rhodanese-like_dom"/>
</dbReference>
<gene>
    <name evidence="2" type="ORF">EI546_14065</name>
</gene>
<dbReference type="OrthoDB" id="598065at2"/>
<feature type="domain" description="Rhodanese" evidence="1">
    <location>
        <begin position="48"/>
        <end position="139"/>
    </location>
</feature>
<reference evidence="2 3" key="1">
    <citation type="submission" date="2019-01" db="EMBL/GenBank/DDBJ databases">
        <title>Complete genome sequencing of Aequorivita sp. H23M31.</title>
        <authorList>
            <person name="Bae J.-W."/>
        </authorList>
    </citation>
    <scope>NUCLEOTIDE SEQUENCE [LARGE SCALE GENOMIC DNA]</scope>
    <source>
        <strain evidence="2 3">H23M31</strain>
    </source>
</reference>
<dbReference type="InterPro" id="IPR036873">
    <property type="entry name" value="Rhodanese-like_dom_sf"/>
</dbReference>
<evidence type="ECO:0000259" key="1">
    <source>
        <dbReference type="PROSITE" id="PS50206"/>
    </source>
</evidence>
<dbReference type="EMBL" id="CP034951">
    <property type="protein sequence ID" value="QAA82774.1"/>
    <property type="molecule type" value="Genomic_DNA"/>
</dbReference>
<dbReference type="SUPFAM" id="SSF52821">
    <property type="entry name" value="Rhodanese/Cell cycle control phosphatase"/>
    <property type="match status" value="1"/>
</dbReference>
<protein>
    <submittedName>
        <fullName evidence="2">Rhodanese-like domain-containing protein</fullName>
    </submittedName>
</protein>
<proteinExistence type="predicted"/>
<organism evidence="2 3">
    <name type="scientific">Aequorivita ciconiae</name>
    <dbReference type="NCBI Taxonomy" id="2494375"/>
    <lineage>
        <taxon>Bacteria</taxon>
        <taxon>Pseudomonadati</taxon>
        <taxon>Bacteroidota</taxon>
        <taxon>Flavobacteriia</taxon>
        <taxon>Flavobacteriales</taxon>
        <taxon>Flavobacteriaceae</taxon>
        <taxon>Aequorivita</taxon>
    </lineage>
</organism>
<dbReference type="Proteomes" id="UP000285517">
    <property type="component" value="Chromosome"/>
</dbReference>
<dbReference type="AlphaFoldDB" id="A0A410G650"/>
<dbReference type="SMART" id="SM00450">
    <property type="entry name" value="RHOD"/>
    <property type="match status" value="1"/>
</dbReference>
<evidence type="ECO:0000313" key="2">
    <source>
        <dbReference type="EMBL" id="QAA82774.1"/>
    </source>
</evidence>
<sequence length="166" mass="18904">MRYSLLFIFFIFLIGTSSGQESLEKLLNKYNTHSIPYVSVEELMMLQKNDSVVILDAREPEEFSVSHIKSSVNIGFDKFSSNENQLRDINRNAHLIVYCSLGIRSEKIGEKLKKAGFTNVKNLYGGIFEWKNKGCTVIDSAGTETENVHTFSEKWSAWLHAGIPIY</sequence>
<dbReference type="PANTHER" id="PTHR44086:SF13">
    <property type="entry name" value="THIOSULFATE SULFURTRANSFERASE PSPE"/>
    <property type="match status" value="1"/>
</dbReference>
<dbReference type="KEGG" id="aev:EI546_14065"/>
<dbReference type="PANTHER" id="PTHR44086">
    <property type="entry name" value="THIOSULFATE SULFURTRANSFERASE RDL2, MITOCHONDRIAL-RELATED"/>
    <property type="match status" value="1"/>
</dbReference>
<dbReference type="PROSITE" id="PS50206">
    <property type="entry name" value="RHODANESE_3"/>
    <property type="match status" value="1"/>
</dbReference>
<dbReference type="CDD" id="cd00158">
    <property type="entry name" value="RHOD"/>
    <property type="match status" value="1"/>
</dbReference>
<name>A0A410G650_9FLAO</name>
<accession>A0A410G650</accession>